<dbReference type="PANTHER" id="PTHR33841:SF1">
    <property type="entry name" value="DNA METHYLTRANSFERASE A"/>
    <property type="match status" value="1"/>
</dbReference>
<dbReference type="EC" id="2.1.1.72" evidence="1"/>
<evidence type="ECO:0000256" key="2">
    <source>
        <dbReference type="ARBA" id="ARBA00022603"/>
    </source>
</evidence>
<evidence type="ECO:0000313" key="7">
    <source>
        <dbReference type="EMBL" id="ACS43956.1"/>
    </source>
</evidence>
<evidence type="ECO:0000256" key="4">
    <source>
        <dbReference type="ARBA" id="ARBA00022691"/>
    </source>
</evidence>
<dbReference type="GO" id="GO:0006304">
    <property type="term" value="P:DNA modification"/>
    <property type="evidence" value="ECO:0007669"/>
    <property type="project" value="InterPro"/>
</dbReference>
<dbReference type="SUPFAM" id="SSF53335">
    <property type="entry name" value="S-adenosyl-L-methionine-dependent methyltransferases"/>
    <property type="match status" value="1"/>
</dbReference>
<dbReference type="Proteomes" id="UP000009081">
    <property type="component" value="Plasmid megaplasmid"/>
</dbReference>
<dbReference type="REBASE" id="21139">
    <property type="entry name" value="MexAMORF1192P"/>
</dbReference>
<protein>
    <recommendedName>
        <fullName evidence="1">site-specific DNA-methyltransferase (adenine-specific)</fullName>
        <ecNumber evidence="1">2.1.1.72</ecNumber>
    </recommendedName>
</protein>
<keyword evidence="8" id="KW-1185">Reference proteome</keyword>
<accession>C5B674</accession>
<gene>
    <name evidence="7" type="ordered locus">MexAM1_META2p1192</name>
</gene>
<keyword evidence="4" id="KW-0949">S-adenosyl-L-methionine</keyword>
<geneLocation type="plasmid" evidence="7 8">
    <name>megaplasmid</name>
</geneLocation>
<evidence type="ECO:0000256" key="3">
    <source>
        <dbReference type="ARBA" id="ARBA00022679"/>
    </source>
</evidence>
<evidence type="ECO:0000313" key="8">
    <source>
        <dbReference type="Proteomes" id="UP000009081"/>
    </source>
</evidence>
<name>C5B674_METEA</name>
<dbReference type="OrthoDB" id="9806213at2"/>
<evidence type="ECO:0000256" key="1">
    <source>
        <dbReference type="ARBA" id="ARBA00011900"/>
    </source>
</evidence>
<dbReference type="InterPro" id="IPR002052">
    <property type="entry name" value="DNA_methylase_N6_adenine_CS"/>
</dbReference>
<dbReference type="InterPro" id="IPR050953">
    <property type="entry name" value="N4_N6_ade-DNA_methylase"/>
</dbReference>
<dbReference type="PANTHER" id="PTHR33841">
    <property type="entry name" value="DNA METHYLTRANSFERASE YEEA-RELATED"/>
    <property type="match status" value="1"/>
</dbReference>
<keyword evidence="3" id="KW-0808">Transferase</keyword>
<reference evidence="7 8" key="1">
    <citation type="journal article" date="2009" name="PLoS ONE">
        <title>Methylobacterium genome sequences: a reference blueprint to investigate microbial metabolism of C1 compounds from natural and industrial sources.</title>
        <authorList>
            <person name="Vuilleumier S."/>
            <person name="Chistoserdova L."/>
            <person name="Lee M.-C."/>
            <person name="Bringel F."/>
            <person name="Lajus A."/>
            <person name="Zhou Y."/>
            <person name="Gourion B."/>
            <person name="Barbe V."/>
            <person name="Chang J."/>
            <person name="Cruveiller S."/>
            <person name="Dossat C."/>
            <person name="Gillett W."/>
            <person name="Gruffaz C."/>
            <person name="Haugen E."/>
            <person name="Hourcade E."/>
            <person name="Levy R."/>
            <person name="Mangenot S."/>
            <person name="Muller E."/>
            <person name="Nadalig T."/>
            <person name="Pagni M."/>
            <person name="Penny C."/>
            <person name="Peyraud R."/>
            <person name="Robinson D.G."/>
            <person name="Roche D."/>
            <person name="Rouy Z."/>
            <person name="Saenampechek C."/>
            <person name="Salvignol G."/>
            <person name="Vallenet D."/>
            <person name="Wu Z."/>
            <person name="Marx C.J."/>
            <person name="Vorholt J.A."/>
            <person name="Olson M.V."/>
            <person name="Kaul R."/>
            <person name="Weissenbach J."/>
            <person name="Medigue C."/>
            <person name="Lidstrom M.E."/>
        </authorList>
    </citation>
    <scope>NUCLEOTIDE SEQUENCE [LARGE SCALE GENOMIC DNA]</scope>
    <source>
        <strain evidence="7">AM1</strain>
        <plasmid evidence="8">megaplasmid</plasmid>
    </source>
</reference>
<evidence type="ECO:0000256" key="5">
    <source>
        <dbReference type="ARBA" id="ARBA00047942"/>
    </source>
</evidence>
<keyword evidence="7" id="KW-0614">Plasmid</keyword>
<dbReference type="InterPro" id="IPR011639">
    <property type="entry name" value="MethylTrfase_TaqI-like_dom"/>
</dbReference>
<dbReference type="Gene3D" id="3.40.50.150">
    <property type="entry name" value="Vaccinia Virus protein VP39"/>
    <property type="match status" value="2"/>
</dbReference>
<proteinExistence type="predicted"/>
<dbReference type="PRINTS" id="PR00507">
    <property type="entry name" value="N12N6MTFRASE"/>
</dbReference>
<comment type="catalytic activity">
    <reaction evidence="5">
        <text>a 2'-deoxyadenosine in DNA + S-adenosyl-L-methionine = an N(6)-methyl-2'-deoxyadenosine in DNA + S-adenosyl-L-homocysteine + H(+)</text>
        <dbReference type="Rhea" id="RHEA:15197"/>
        <dbReference type="Rhea" id="RHEA-COMP:12418"/>
        <dbReference type="Rhea" id="RHEA-COMP:12419"/>
        <dbReference type="ChEBI" id="CHEBI:15378"/>
        <dbReference type="ChEBI" id="CHEBI:57856"/>
        <dbReference type="ChEBI" id="CHEBI:59789"/>
        <dbReference type="ChEBI" id="CHEBI:90615"/>
        <dbReference type="ChEBI" id="CHEBI:90616"/>
        <dbReference type="EC" id="2.1.1.72"/>
    </reaction>
</comment>
<organism evidence="7 8">
    <name type="scientific">Methylorubrum extorquens (strain ATCC 14718 / DSM 1338 / JCM 2805 / NCIMB 9133 / AM1)</name>
    <name type="common">Methylobacterium extorquens</name>
    <dbReference type="NCBI Taxonomy" id="272630"/>
    <lineage>
        <taxon>Bacteria</taxon>
        <taxon>Pseudomonadati</taxon>
        <taxon>Pseudomonadota</taxon>
        <taxon>Alphaproteobacteria</taxon>
        <taxon>Hyphomicrobiales</taxon>
        <taxon>Methylobacteriaceae</taxon>
        <taxon>Methylorubrum</taxon>
    </lineage>
</organism>
<dbReference type="GO" id="GO:0009007">
    <property type="term" value="F:site-specific DNA-methyltransferase (adenine-specific) activity"/>
    <property type="evidence" value="ECO:0007669"/>
    <property type="project" value="UniProtKB-EC"/>
</dbReference>
<dbReference type="RefSeq" id="WP_003596094.1">
    <property type="nucleotide sequence ID" value="NC_012811.1"/>
</dbReference>
<evidence type="ECO:0000259" key="6">
    <source>
        <dbReference type="Pfam" id="PF07669"/>
    </source>
</evidence>
<sequence>MARQPRPAARTRRAKRTPAIAFDAITLEGGLIAPAMLTQIARIEADEQTPADYGVARGLILRDEIARAYRIAQAHYEDLTAHTEPSLAATQRFTNALLRDVLGFRDLDPVGRHDRDGDIYPVTFEGLNGRVPVVVVPPSDGIDRVSASLTAAGRRGSAASVVQDWLNAEDAALWGVACCGTRLRLLRDNPSLTRPAYIEADLDAIFTNEGRVDFAVLWLLLHETRFGKPTDAVTDCTLERWRLAGLKEGEVARDRLRDGVEEALLALGTGFLSHPANGELRKFVGSGVIPAQAYFEQCLHLVYRLIFLFVAEDRDLLHPRQTAAIKRQRYAQGYSVSALRQASIRRSGYDGYSDRWEALKIVFEALAEGQDELGLPPLAGLFVSQHMDDLEQNALSNRDLLKAIYRLAWLKTDDGVMPVNWRDMQTEELGSVYESLLELTPRITADGREMLFAEGLETRGNARKTTGSYYTPDSLVQVLLDTTIDPVMDQAVAGAADPVRALLGLRVIDPACGSGHFLLAAARRLAARVARARNDGVASAEQYRDAVRDVVRQCIHGVDRNPMAVDLTKVALWIESIEPGKPLGFLDGNIVCGDALLGTFGYGEKLDAVLDAGIPEEAYKPLTGDDRDACRRFVLAERDDRSGALNLFDRKGWKPLEKHTAELISTFKAMSEDTPGQIKERQDLWIKAMSDPGLIAKKRAADLYLGAFLTRKSADDDPYKQTLVPRTADIFHALHQGSVNAEMLHACQKRMEAARVLHWGLTFGDVFERGGFDVVIGNPPWERIKLSEQEFFASLDPEVAEAPTADAREKLIAGLGKAVSGTRKREIYEAYETAKRISEAASLYMRLPAAKLGRFRLTGRGDVNTYALFAELFTQLLSPRGRSGIIVPTGIATETTTAPYFNDIITHKRLAVLFDFENKEGLFPAVDSRFKFSLLSIAARVDIPRYAFYLTNPTQITVSERVFSLSADDIARINPGTKTAPVFRTKTDAEIVSKIYRNAPVFIGEKQAHDVDTWKVRVHTRLWHMTEDSSWFRDAKQLDAAGYRPEDNAWVHAEGEDAAASRYIPLYEAKMIHQFDHRWSSYAAASEPDAGIKANPGYEPMPRFWVPEHEVEVRLAGQKWSRGWLMGWRDITNSTNERTCIFGIIPRTAVGNTCPLIFCDMPVRHCAVLYANMNALVFDFVARTKVGGTHLALSHLRQLPVLSPTSYRTEDLNFIAARVLELVYTSHAMKPFAIDLEYEGEPYGWDEPRRAQLRAELDAWYAHAYGLTRSELEYILDPQEAKGTDYPSETFRVLKNNELTRLQSYRTRDLVLAAFDKIAEGGYDFVAAA</sequence>
<dbReference type="GO" id="GO:0032259">
    <property type="term" value="P:methylation"/>
    <property type="evidence" value="ECO:0007669"/>
    <property type="project" value="UniProtKB-KW"/>
</dbReference>
<dbReference type="HOGENOM" id="CLU_002881_0_0_5"/>
<dbReference type="InterPro" id="IPR029063">
    <property type="entry name" value="SAM-dependent_MTases_sf"/>
</dbReference>
<dbReference type="KEGG" id="mea:Mex_2p1192"/>
<keyword evidence="2" id="KW-0489">Methyltransferase</keyword>
<dbReference type="GO" id="GO:0003676">
    <property type="term" value="F:nucleic acid binding"/>
    <property type="evidence" value="ECO:0007669"/>
    <property type="project" value="InterPro"/>
</dbReference>
<dbReference type="Pfam" id="PF07669">
    <property type="entry name" value="Eco57I"/>
    <property type="match status" value="1"/>
</dbReference>
<dbReference type="PROSITE" id="PS00092">
    <property type="entry name" value="N6_MTASE"/>
    <property type="match status" value="1"/>
</dbReference>
<dbReference type="EMBL" id="CP001511">
    <property type="protein sequence ID" value="ACS43956.1"/>
    <property type="molecule type" value="Genomic_DNA"/>
</dbReference>
<feature type="domain" description="Type II methyltransferase M.TaqI-like" evidence="6">
    <location>
        <begin position="553"/>
        <end position="790"/>
    </location>
</feature>